<evidence type="ECO:0000256" key="1">
    <source>
        <dbReference type="SAM" id="MobiDB-lite"/>
    </source>
</evidence>
<feature type="region of interest" description="Disordered" evidence="1">
    <location>
        <begin position="43"/>
        <end position="94"/>
    </location>
</feature>
<gene>
    <name evidence="2" type="ORF">GE061_019099</name>
</gene>
<sequence length="228" mass="25805">MIEFDYCCLDCIPSSFHHIACRSWFPPIPSTCKLVDSILPHDITTRPPSTTSTSTPRSTTNNGTTNATTVTTTPHNSTTELSTVTTTASTKAPRAYRIKRDESHNESHLRISSDELAKKRVTQEQLLDVINAVRRNWTRTLNVSNMAELVLDDEVHDIAKLVAKRCNTVKNFCSDTPAFEVKMLSYNVTFDEGTEINAQKLVDFWSKGRDDAIREAKENNTYRKFDKE</sequence>
<reference evidence="2" key="1">
    <citation type="journal article" date="2021" name="Mol. Ecol. Resour.">
        <title>Apolygus lucorum genome provides insights into omnivorousness and mesophyll feeding.</title>
        <authorList>
            <person name="Liu Y."/>
            <person name="Liu H."/>
            <person name="Wang H."/>
            <person name="Huang T."/>
            <person name="Liu B."/>
            <person name="Yang B."/>
            <person name="Yin L."/>
            <person name="Li B."/>
            <person name="Zhang Y."/>
            <person name="Zhang S."/>
            <person name="Jiang F."/>
            <person name="Zhang X."/>
            <person name="Ren Y."/>
            <person name="Wang B."/>
            <person name="Wang S."/>
            <person name="Lu Y."/>
            <person name="Wu K."/>
            <person name="Fan W."/>
            <person name="Wang G."/>
        </authorList>
    </citation>
    <scope>NUCLEOTIDE SEQUENCE</scope>
    <source>
        <strain evidence="2">12Hb</strain>
    </source>
</reference>
<dbReference type="SUPFAM" id="SSF55797">
    <property type="entry name" value="PR-1-like"/>
    <property type="match status" value="1"/>
</dbReference>
<proteinExistence type="predicted"/>
<dbReference type="Proteomes" id="UP000466442">
    <property type="component" value="Linkage Group LG9"/>
</dbReference>
<evidence type="ECO:0000313" key="3">
    <source>
        <dbReference type="Proteomes" id="UP000466442"/>
    </source>
</evidence>
<dbReference type="Gene3D" id="3.40.33.10">
    <property type="entry name" value="CAP"/>
    <property type="match status" value="1"/>
</dbReference>
<organism evidence="2 3">
    <name type="scientific">Apolygus lucorum</name>
    <name type="common">Small green plant bug</name>
    <name type="synonym">Lygocoris lucorum</name>
    <dbReference type="NCBI Taxonomy" id="248454"/>
    <lineage>
        <taxon>Eukaryota</taxon>
        <taxon>Metazoa</taxon>
        <taxon>Ecdysozoa</taxon>
        <taxon>Arthropoda</taxon>
        <taxon>Hexapoda</taxon>
        <taxon>Insecta</taxon>
        <taxon>Pterygota</taxon>
        <taxon>Neoptera</taxon>
        <taxon>Paraneoptera</taxon>
        <taxon>Hemiptera</taxon>
        <taxon>Heteroptera</taxon>
        <taxon>Panheteroptera</taxon>
        <taxon>Cimicomorpha</taxon>
        <taxon>Miridae</taxon>
        <taxon>Mirini</taxon>
        <taxon>Apolygus</taxon>
    </lineage>
</organism>
<feature type="compositionally biased region" description="Low complexity" evidence="1">
    <location>
        <begin position="45"/>
        <end position="90"/>
    </location>
</feature>
<keyword evidence="3" id="KW-1185">Reference proteome</keyword>
<accession>A0A8S9X8V2</accession>
<dbReference type="AlphaFoldDB" id="A0A8S9X8V2"/>
<protein>
    <submittedName>
        <fullName evidence="2">Uncharacterized protein</fullName>
    </submittedName>
</protein>
<evidence type="ECO:0000313" key="2">
    <source>
        <dbReference type="EMBL" id="KAF6204934.1"/>
    </source>
</evidence>
<dbReference type="InterPro" id="IPR035940">
    <property type="entry name" value="CAP_sf"/>
</dbReference>
<dbReference type="EMBL" id="WIXP02000009">
    <property type="protein sequence ID" value="KAF6204934.1"/>
    <property type="molecule type" value="Genomic_DNA"/>
</dbReference>
<comment type="caution">
    <text evidence="2">The sequence shown here is derived from an EMBL/GenBank/DDBJ whole genome shotgun (WGS) entry which is preliminary data.</text>
</comment>
<name>A0A8S9X8V2_APOLU</name>